<feature type="non-terminal residue" evidence="1">
    <location>
        <position position="1"/>
    </location>
</feature>
<comment type="caution">
    <text evidence="1">The sequence shown here is derived from an EMBL/GenBank/DDBJ whole genome shotgun (WGS) entry which is preliminary data.</text>
</comment>
<reference evidence="1" key="1">
    <citation type="submission" date="2018-05" db="EMBL/GenBank/DDBJ databases">
        <title>Draft genome of Mucuna pruriens seed.</title>
        <authorList>
            <person name="Nnadi N.E."/>
            <person name="Vos R."/>
            <person name="Hasami M.H."/>
            <person name="Devisetty U.K."/>
            <person name="Aguiy J.C."/>
        </authorList>
    </citation>
    <scope>NUCLEOTIDE SEQUENCE [LARGE SCALE GENOMIC DNA]</scope>
    <source>
        <strain evidence="1">JCA_2017</strain>
    </source>
</reference>
<evidence type="ECO:0000313" key="1">
    <source>
        <dbReference type="EMBL" id="RDX88844.1"/>
    </source>
</evidence>
<dbReference type="EMBL" id="QJKJ01005825">
    <property type="protein sequence ID" value="RDX88844.1"/>
    <property type="molecule type" value="Genomic_DNA"/>
</dbReference>
<proteinExistence type="predicted"/>
<sequence>MFELISTLLRHVEEEVLTGAFMNGLKEEVEQRYVYTARGISEEWNVLLTKGKDELNGRARPIRNRPEEYEDKRRRRVCFRCNEPFALSHMCRNKHLHVLILREGEEVIENEMWGSEVEENPKKDTMMLHMTSVAGVTSRKSLKLWGTIFDKKVIVLVDSRASHNFSLVILWKYWEYSLRKLENVQ</sequence>
<keyword evidence="2" id="KW-1185">Reference proteome</keyword>
<organism evidence="1 2">
    <name type="scientific">Mucuna pruriens</name>
    <name type="common">Velvet bean</name>
    <name type="synonym">Dolichos pruriens</name>
    <dbReference type="NCBI Taxonomy" id="157652"/>
    <lineage>
        <taxon>Eukaryota</taxon>
        <taxon>Viridiplantae</taxon>
        <taxon>Streptophyta</taxon>
        <taxon>Embryophyta</taxon>
        <taxon>Tracheophyta</taxon>
        <taxon>Spermatophyta</taxon>
        <taxon>Magnoliopsida</taxon>
        <taxon>eudicotyledons</taxon>
        <taxon>Gunneridae</taxon>
        <taxon>Pentapetalae</taxon>
        <taxon>rosids</taxon>
        <taxon>fabids</taxon>
        <taxon>Fabales</taxon>
        <taxon>Fabaceae</taxon>
        <taxon>Papilionoideae</taxon>
        <taxon>50 kb inversion clade</taxon>
        <taxon>NPAAA clade</taxon>
        <taxon>indigoferoid/millettioid clade</taxon>
        <taxon>Phaseoleae</taxon>
        <taxon>Mucuna</taxon>
    </lineage>
</organism>
<name>A0A371GE83_MUCPR</name>
<gene>
    <name evidence="1" type="ORF">CR513_29503</name>
</gene>
<dbReference type="AlphaFoldDB" id="A0A371GE83"/>
<accession>A0A371GE83</accession>
<dbReference type="OrthoDB" id="1749187at2759"/>
<dbReference type="Proteomes" id="UP000257109">
    <property type="component" value="Unassembled WGS sequence"/>
</dbReference>
<protein>
    <submittedName>
        <fullName evidence="1">Uncharacterized protein</fullName>
    </submittedName>
</protein>
<evidence type="ECO:0000313" key="2">
    <source>
        <dbReference type="Proteomes" id="UP000257109"/>
    </source>
</evidence>